<dbReference type="InterPro" id="IPR050463">
    <property type="entry name" value="Gfo/Idh/MocA_oxidrdct_glycsds"/>
</dbReference>
<dbReference type="GO" id="GO:0000166">
    <property type="term" value="F:nucleotide binding"/>
    <property type="evidence" value="ECO:0007669"/>
    <property type="project" value="InterPro"/>
</dbReference>
<evidence type="ECO:0000259" key="2">
    <source>
        <dbReference type="Pfam" id="PF01408"/>
    </source>
</evidence>
<sequence>VTTNKPLGIGFFGAGDVSDLHATGVDRCADTQLIGLWNRTAQTGRAKAESFGCCTYDTPQQLLTDPAIDAVSVLTNLETHLEYVTMALEAGKHVLIEKPVGVTIEEIESMKQLAQSKGLVCIPGHNFIHEEGIVRTRELVDGGDLGDLVAIYIMYHI</sequence>
<keyword evidence="1" id="KW-0560">Oxidoreductase</keyword>
<dbReference type="InterPro" id="IPR000683">
    <property type="entry name" value="Gfo/Idh/MocA-like_OxRdtase_N"/>
</dbReference>
<name>A0A382D0J2_9ZZZZ</name>
<dbReference type="PANTHER" id="PTHR43818">
    <property type="entry name" value="BCDNA.GH03377"/>
    <property type="match status" value="1"/>
</dbReference>
<dbReference type="GO" id="GO:0016491">
    <property type="term" value="F:oxidoreductase activity"/>
    <property type="evidence" value="ECO:0007669"/>
    <property type="project" value="UniProtKB-KW"/>
</dbReference>
<dbReference type="PANTHER" id="PTHR43818:SF11">
    <property type="entry name" value="BCDNA.GH03377"/>
    <property type="match status" value="1"/>
</dbReference>
<protein>
    <recommendedName>
        <fullName evidence="2">Gfo/Idh/MocA-like oxidoreductase N-terminal domain-containing protein</fullName>
    </recommendedName>
</protein>
<dbReference type="InterPro" id="IPR036291">
    <property type="entry name" value="NAD(P)-bd_dom_sf"/>
</dbReference>
<dbReference type="Pfam" id="PF01408">
    <property type="entry name" value="GFO_IDH_MocA"/>
    <property type="match status" value="1"/>
</dbReference>
<dbReference type="SUPFAM" id="SSF51735">
    <property type="entry name" value="NAD(P)-binding Rossmann-fold domains"/>
    <property type="match status" value="1"/>
</dbReference>
<reference evidence="3" key="1">
    <citation type="submission" date="2018-05" db="EMBL/GenBank/DDBJ databases">
        <authorList>
            <person name="Lanie J.A."/>
            <person name="Ng W.-L."/>
            <person name="Kazmierczak K.M."/>
            <person name="Andrzejewski T.M."/>
            <person name="Davidsen T.M."/>
            <person name="Wayne K.J."/>
            <person name="Tettelin H."/>
            <person name="Glass J.I."/>
            <person name="Rusch D."/>
            <person name="Podicherti R."/>
            <person name="Tsui H.-C.T."/>
            <person name="Winkler M.E."/>
        </authorList>
    </citation>
    <scope>NUCLEOTIDE SEQUENCE</scope>
</reference>
<proteinExistence type="predicted"/>
<dbReference type="EMBL" id="UINC01036769">
    <property type="protein sequence ID" value="SVB31241.1"/>
    <property type="molecule type" value="Genomic_DNA"/>
</dbReference>
<evidence type="ECO:0000313" key="3">
    <source>
        <dbReference type="EMBL" id="SVB31241.1"/>
    </source>
</evidence>
<evidence type="ECO:0000256" key="1">
    <source>
        <dbReference type="ARBA" id="ARBA00023002"/>
    </source>
</evidence>
<dbReference type="Gene3D" id="3.30.360.10">
    <property type="entry name" value="Dihydrodipicolinate Reductase, domain 2"/>
    <property type="match status" value="1"/>
</dbReference>
<feature type="non-terminal residue" evidence="3">
    <location>
        <position position="1"/>
    </location>
</feature>
<dbReference type="Gene3D" id="3.40.50.720">
    <property type="entry name" value="NAD(P)-binding Rossmann-like Domain"/>
    <property type="match status" value="1"/>
</dbReference>
<gene>
    <name evidence="3" type="ORF">METZ01_LOCUS184095</name>
</gene>
<dbReference type="AlphaFoldDB" id="A0A382D0J2"/>
<feature type="domain" description="Gfo/Idh/MocA-like oxidoreductase N-terminal" evidence="2">
    <location>
        <begin position="8"/>
        <end position="125"/>
    </location>
</feature>
<accession>A0A382D0J2</accession>
<organism evidence="3">
    <name type="scientific">marine metagenome</name>
    <dbReference type="NCBI Taxonomy" id="408172"/>
    <lineage>
        <taxon>unclassified sequences</taxon>
        <taxon>metagenomes</taxon>
        <taxon>ecological metagenomes</taxon>
    </lineage>
</organism>
<feature type="non-terminal residue" evidence="3">
    <location>
        <position position="157"/>
    </location>
</feature>